<organism evidence="1">
    <name type="scientific">marine sediment metagenome</name>
    <dbReference type="NCBI Taxonomy" id="412755"/>
    <lineage>
        <taxon>unclassified sequences</taxon>
        <taxon>metagenomes</taxon>
        <taxon>ecological metagenomes</taxon>
    </lineage>
</organism>
<proteinExistence type="predicted"/>
<comment type="caution">
    <text evidence="1">The sequence shown here is derived from an EMBL/GenBank/DDBJ whole genome shotgun (WGS) entry which is preliminary data.</text>
</comment>
<dbReference type="AlphaFoldDB" id="A0A0F9JGU7"/>
<name>A0A0F9JGU7_9ZZZZ</name>
<reference evidence="1" key="1">
    <citation type="journal article" date="2015" name="Nature">
        <title>Complex archaea that bridge the gap between prokaryotes and eukaryotes.</title>
        <authorList>
            <person name="Spang A."/>
            <person name="Saw J.H."/>
            <person name="Jorgensen S.L."/>
            <person name="Zaremba-Niedzwiedzka K."/>
            <person name="Martijn J."/>
            <person name="Lind A.E."/>
            <person name="van Eijk R."/>
            <person name="Schleper C."/>
            <person name="Guy L."/>
            <person name="Ettema T.J."/>
        </authorList>
    </citation>
    <scope>NUCLEOTIDE SEQUENCE</scope>
</reference>
<evidence type="ECO:0000313" key="1">
    <source>
        <dbReference type="EMBL" id="KKM61566.1"/>
    </source>
</evidence>
<sequence>MKDFRAIDFMVVSLIVVLALINWWPRHPEVIQPALCTLDNHVSIDHVDLYLEALGFEPEELAHAKIMAWGTPTPTPAIPASIINYSPAVGDLILSPPPTNATGTIGDILWNPTTHSLKIRDASEWVTLHVLDKDSDEVELNLTTKWPAGKSIDGPTHQGGSND</sequence>
<accession>A0A0F9JGU7</accession>
<dbReference type="EMBL" id="LAZR01011460">
    <property type="protein sequence ID" value="KKM61566.1"/>
    <property type="molecule type" value="Genomic_DNA"/>
</dbReference>
<gene>
    <name evidence="1" type="ORF">LCGC14_1530450</name>
</gene>
<protein>
    <submittedName>
        <fullName evidence="1">Uncharacterized protein</fullName>
    </submittedName>
</protein>